<keyword evidence="2" id="KW-1185">Reference proteome</keyword>
<reference evidence="1 2" key="1">
    <citation type="submission" date="2019-11" db="EMBL/GenBank/DDBJ databases">
        <authorList>
            <person name="Zheng R.K."/>
            <person name="Sun C.M."/>
        </authorList>
    </citation>
    <scope>NUCLEOTIDE SEQUENCE [LARGE SCALE GENOMIC DNA]</scope>
    <source>
        <strain evidence="1 2">WC007</strain>
    </source>
</reference>
<gene>
    <name evidence="1" type="ORF">GM418_23040</name>
</gene>
<dbReference type="Proteomes" id="UP000428260">
    <property type="component" value="Chromosome"/>
</dbReference>
<dbReference type="EMBL" id="CP046401">
    <property type="protein sequence ID" value="QGY46432.1"/>
    <property type="molecule type" value="Genomic_DNA"/>
</dbReference>
<dbReference type="Pfam" id="PF10771">
    <property type="entry name" value="DUF2582"/>
    <property type="match status" value="1"/>
</dbReference>
<evidence type="ECO:0000313" key="1">
    <source>
        <dbReference type="EMBL" id="QGY46432.1"/>
    </source>
</evidence>
<evidence type="ECO:0008006" key="3">
    <source>
        <dbReference type="Google" id="ProtNLM"/>
    </source>
</evidence>
<dbReference type="AlphaFoldDB" id="A0A6I6K1W2"/>
<evidence type="ECO:0000313" key="2">
    <source>
        <dbReference type="Proteomes" id="UP000428260"/>
    </source>
</evidence>
<sequence length="72" mass="8469">MIKSQIEKNALKIWQFLDKSQISSVFEIEKRLLMQRQDVLLALGWLAREDKIYFLGDQKVSKIMVIKDIDGD</sequence>
<proteinExistence type="predicted"/>
<organism evidence="1 2">
    <name type="scientific">Maribellus comscasis</name>
    <dbReference type="NCBI Taxonomy" id="2681766"/>
    <lineage>
        <taxon>Bacteria</taxon>
        <taxon>Pseudomonadati</taxon>
        <taxon>Bacteroidota</taxon>
        <taxon>Bacteroidia</taxon>
        <taxon>Marinilabiliales</taxon>
        <taxon>Prolixibacteraceae</taxon>
        <taxon>Maribellus</taxon>
    </lineage>
</organism>
<protein>
    <recommendedName>
        <fullName evidence="3">Winged helix-turn-helix domain-containing protein</fullName>
    </recommendedName>
</protein>
<dbReference type="Gene3D" id="1.10.10.10">
    <property type="entry name" value="Winged helix-like DNA-binding domain superfamily/Winged helix DNA-binding domain"/>
    <property type="match status" value="1"/>
</dbReference>
<dbReference type="InterPro" id="IPR019707">
    <property type="entry name" value="DUF2582"/>
</dbReference>
<accession>A0A6I6K1W2</accession>
<dbReference type="RefSeq" id="WP_158869566.1">
    <property type="nucleotide sequence ID" value="NZ_CP046401.1"/>
</dbReference>
<dbReference type="KEGG" id="mcos:GM418_23040"/>
<dbReference type="InterPro" id="IPR036388">
    <property type="entry name" value="WH-like_DNA-bd_sf"/>
</dbReference>
<name>A0A6I6K1W2_9BACT</name>